<reference evidence="1 2" key="1">
    <citation type="submission" date="2024-08" db="EMBL/GenBank/DDBJ databases">
        <authorList>
            <person name="Cucini C."/>
            <person name="Frati F."/>
        </authorList>
    </citation>
    <scope>NUCLEOTIDE SEQUENCE [LARGE SCALE GENOMIC DNA]</scope>
</reference>
<name>A0ABP1R681_9HEXA</name>
<dbReference type="Proteomes" id="UP001642540">
    <property type="component" value="Unassembled WGS sequence"/>
</dbReference>
<proteinExistence type="predicted"/>
<sequence>MFPYHISFTFMDFTVIQMNKKIKTAHRVECRGVLVRATRYTTCISFSQNTTLKLRMGERDQLIVSHIRKNLDKLVALTDVNVSLTSKLISGNGFSQEDVEILNAIGNRVERAAKLYEIMRMRPEAYHLLIEGLEIGRQTGVLQILNQI</sequence>
<evidence type="ECO:0008006" key="3">
    <source>
        <dbReference type="Google" id="ProtNLM"/>
    </source>
</evidence>
<dbReference type="EMBL" id="CAXLJM020000053">
    <property type="protein sequence ID" value="CAL8117221.1"/>
    <property type="molecule type" value="Genomic_DNA"/>
</dbReference>
<organism evidence="1 2">
    <name type="scientific">Orchesella dallaii</name>
    <dbReference type="NCBI Taxonomy" id="48710"/>
    <lineage>
        <taxon>Eukaryota</taxon>
        <taxon>Metazoa</taxon>
        <taxon>Ecdysozoa</taxon>
        <taxon>Arthropoda</taxon>
        <taxon>Hexapoda</taxon>
        <taxon>Collembola</taxon>
        <taxon>Entomobryomorpha</taxon>
        <taxon>Entomobryoidea</taxon>
        <taxon>Orchesellidae</taxon>
        <taxon>Orchesellinae</taxon>
        <taxon>Orchesella</taxon>
    </lineage>
</organism>
<dbReference type="SUPFAM" id="SSF47986">
    <property type="entry name" value="DEATH domain"/>
    <property type="match status" value="1"/>
</dbReference>
<accession>A0ABP1R681</accession>
<evidence type="ECO:0000313" key="1">
    <source>
        <dbReference type="EMBL" id="CAL8117221.1"/>
    </source>
</evidence>
<protein>
    <recommendedName>
        <fullName evidence="3">CARD domain-containing protein</fullName>
    </recommendedName>
</protein>
<dbReference type="CDD" id="cd01671">
    <property type="entry name" value="CARD"/>
    <property type="match status" value="1"/>
</dbReference>
<dbReference type="Gene3D" id="1.10.533.10">
    <property type="entry name" value="Death Domain, Fas"/>
    <property type="match status" value="1"/>
</dbReference>
<keyword evidence="2" id="KW-1185">Reference proteome</keyword>
<comment type="caution">
    <text evidence="1">The sequence shown here is derived from an EMBL/GenBank/DDBJ whole genome shotgun (WGS) entry which is preliminary data.</text>
</comment>
<evidence type="ECO:0000313" key="2">
    <source>
        <dbReference type="Proteomes" id="UP001642540"/>
    </source>
</evidence>
<gene>
    <name evidence="1" type="ORF">ODALV1_LOCUS17589</name>
</gene>
<dbReference type="InterPro" id="IPR011029">
    <property type="entry name" value="DEATH-like_dom_sf"/>
</dbReference>